<protein>
    <recommendedName>
        <fullName evidence="2">Retroviral polymerase SH3-like domain-containing protein</fullName>
    </recommendedName>
</protein>
<comment type="caution">
    <text evidence="3">The sequence shown here is derived from an EMBL/GenBank/DDBJ whole genome shotgun (WGS) entry which is preliminary data.</text>
</comment>
<feature type="compositionally biased region" description="Basic and acidic residues" evidence="1">
    <location>
        <begin position="111"/>
        <end position="121"/>
    </location>
</feature>
<evidence type="ECO:0000259" key="2">
    <source>
        <dbReference type="Pfam" id="PF25597"/>
    </source>
</evidence>
<sequence length="190" mass="21022">MKFLRSDNGGEESSTKLDPKATKCIFLAYQHDVKGYRLWDPVGGKLIVKRDVSFNESRSLKEGEIVNAATNEGHLSSTNTIEGEIYHEISHDGPEGGAPQMTGETEEQDFALEKIHEEQHIAGEPPPESSHNDQPKSSTARPTRVHRASERYGTLVPPEHVVKNENLLVNDLGEALITEDGSPYSFVESQ</sequence>
<accession>A0A176W969</accession>
<dbReference type="EMBL" id="LVLJ01001677">
    <property type="protein sequence ID" value="OAE28716.1"/>
    <property type="molecule type" value="Genomic_DNA"/>
</dbReference>
<keyword evidence="4" id="KW-1185">Reference proteome</keyword>
<name>A0A176W969_MARPO</name>
<dbReference type="AlphaFoldDB" id="A0A176W969"/>
<dbReference type="Proteomes" id="UP000077202">
    <property type="component" value="Unassembled WGS sequence"/>
</dbReference>
<proteinExistence type="predicted"/>
<dbReference type="InterPro" id="IPR057670">
    <property type="entry name" value="SH3_retrovirus"/>
</dbReference>
<gene>
    <name evidence="3" type="ORF">AXG93_1617s1000</name>
</gene>
<feature type="region of interest" description="Disordered" evidence="1">
    <location>
        <begin position="88"/>
        <end position="163"/>
    </location>
</feature>
<feature type="domain" description="Retroviral polymerase SH3-like" evidence="2">
    <location>
        <begin position="12"/>
        <end position="61"/>
    </location>
</feature>
<organism evidence="3 4">
    <name type="scientific">Marchantia polymorpha subsp. ruderalis</name>
    <dbReference type="NCBI Taxonomy" id="1480154"/>
    <lineage>
        <taxon>Eukaryota</taxon>
        <taxon>Viridiplantae</taxon>
        <taxon>Streptophyta</taxon>
        <taxon>Embryophyta</taxon>
        <taxon>Marchantiophyta</taxon>
        <taxon>Marchantiopsida</taxon>
        <taxon>Marchantiidae</taxon>
        <taxon>Marchantiales</taxon>
        <taxon>Marchantiaceae</taxon>
        <taxon>Marchantia</taxon>
    </lineage>
</organism>
<dbReference type="Pfam" id="PF25597">
    <property type="entry name" value="SH3_retrovirus"/>
    <property type="match status" value="1"/>
</dbReference>
<evidence type="ECO:0000313" key="4">
    <source>
        <dbReference type="Proteomes" id="UP000077202"/>
    </source>
</evidence>
<evidence type="ECO:0000256" key="1">
    <source>
        <dbReference type="SAM" id="MobiDB-lite"/>
    </source>
</evidence>
<reference evidence="3" key="1">
    <citation type="submission" date="2016-03" db="EMBL/GenBank/DDBJ databases">
        <title>Mechanisms controlling the formation of the plant cell surface in tip-growing cells are functionally conserved among land plants.</title>
        <authorList>
            <person name="Honkanen S."/>
            <person name="Jones V.A."/>
            <person name="Morieri G."/>
            <person name="Champion C."/>
            <person name="Hetherington A.J."/>
            <person name="Kelly S."/>
            <person name="Saint-Marcoux D."/>
            <person name="Proust H."/>
            <person name="Prescott H."/>
            <person name="Dolan L."/>
        </authorList>
    </citation>
    <scope>NUCLEOTIDE SEQUENCE [LARGE SCALE GENOMIC DNA]</scope>
    <source>
        <tissue evidence="3">Whole gametophyte</tissue>
    </source>
</reference>
<evidence type="ECO:0000313" key="3">
    <source>
        <dbReference type="EMBL" id="OAE28716.1"/>
    </source>
</evidence>